<reference evidence="2 3" key="1">
    <citation type="journal article" date="2018" name="Front. Plant Sci.">
        <title>Red Clover (Trifolium pratense) and Zigzag Clover (T. medium) - A Picture of Genomic Similarities and Differences.</title>
        <authorList>
            <person name="Dluhosova J."/>
            <person name="Istvanek J."/>
            <person name="Nedelnik J."/>
            <person name="Repkova J."/>
        </authorList>
    </citation>
    <scope>NUCLEOTIDE SEQUENCE [LARGE SCALE GENOMIC DNA]</scope>
    <source>
        <strain evidence="3">cv. 10/8</strain>
        <tissue evidence="2">Leaf</tissue>
    </source>
</reference>
<feature type="chain" id="PRO_5017216516" evidence="1">
    <location>
        <begin position="30"/>
        <end position="61"/>
    </location>
</feature>
<evidence type="ECO:0000313" key="3">
    <source>
        <dbReference type="Proteomes" id="UP000265520"/>
    </source>
</evidence>
<organism evidence="2 3">
    <name type="scientific">Trifolium medium</name>
    <dbReference type="NCBI Taxonomy" id="97028"/>
    <lineage>
        <taxon>Eukaryota</taxon>
        <taxon>Viridiplantae</taxon>
        <taxon>Streptophyta</taxon>
        <taxon>Embryophyta</taxon>
        <taxon>Tracheophyta</taxon>
        <taxon>Spermatophyta</taxon>
        <taxon>Magnoliopsida</taxon>
        <taxon>eudicotyledons</taxon>
        <taxon>Gunneridae</taxon>
        <taxon>Pentapetalae</taxon>
        <taxon>rosids</taxon>
        <taxon>fabids</taxon>
        <taxon>Fabales</taxon>
        <taxon>Fabaceae</taxon>
        <taxon>Papilionoideae</taxon>
        <taxon>50 kb inversion clade</taxon>
        <taxon>NPAAA clade</taxon>
        <taxon>Hologalegina</taxon>
        <taxon>IRL clade</taxon>
        <taxon>Trifolieae</taxon>
        <taxon>Trifolium</taxon>
    </lineage>
</organism>
<keyword evidence="1" id="KW-0732">Signal</keyword>
<proteinExistence type="predicted"/>
<keyword evidence="3" id="KW-1185">Reference proteome</keyword>
<name>A0A392QLM6_9FABA</name>
<sequence>NTLSQSSIPHLLSLCSILFLVFAVAVAAAAPPVVLSVEPPVPPAALPCEEDSVDDEVGVVS</sequence>
<dbReference type="Proteomes" id="UP000265520">
    <property type="component" value="Unassembled WGS sequence"/>
</dbReference>
<evidence type="ECO:0000313" key="2">
    <source>
        <dbReference type="EMBL" id="MCI24859.1"/>
    </source>
</evidence>
<dbReference type="EMBL" id="LXQA010143959">
    <property type="protein sequence ID" value="MCI24859.1"/>
    <property type="molecule type" value="Genomic_DNA"/>
</dbReference>
<dbReference type="AlphaFoldDB" id="A0A392QLM6"/>
<accession>A0A392QLM6</accession>
<evidence type="ECO:0000256" key="1">
    <source>
        <dbReference type="SAM" id="SignalP"/>
    </source>
</evidence>
<comment type="caution">
    <text evidence="2">The sequence shown here is derived from an EMBL/GenBank/DDBJ whole genome shotgun (WGS) entry which is preliminary data.</text>
</comment>
<feature type="signal peptide" evidence="1">
    <location>
        <begin position="1"/>
        <end position="29"/>
    </location>
</feature>
<protein>
    <submittedName>
        <fullName evidence="2">Uncharacterized protein</fullName>
    </submittedName>
</protein>
<feature type="non-terminal residue" evidence="2">
    <location>
        <position position="1"/>
    </location>
</feature>